<dbReference type="RefSeq" id="WP_135070211.1">
    <property type="nucleotide sequence ID" value="NZ_SPSB01000001.1"/>
</dbReference>
<organism evidence="2 3">
    <name type="scientific">Algoriphagus kandeliae</name>
    <dbReference type="NCBI Taxonomy" id="2562278"/>
    <lineage>
        <taxon>Bacteria</taxon>
        <taxon>Pseudomonadati</taxon>
        <taxon>Bacteroidota</taxon>
        <taxon>Cytophagia</taxon>
        <taxon>Cytophagales</taxon>
        <taxon>Cyclobacteriaceae</taxon>
        <taxon>Algoriphagus</taxon>
    </lineage>
</organism>
<dbReference type="EMBL" id="SPSB01000001">
    <property type="protein sequence ID" value="TFV97487.1"/>
    <property type="molecule type" value="Genomic_DNA"/>
</dbReference>
<keyword evidence="1" id="KW-0732">Signal</keyword>
<dbReference type="InterPro" id="IPR013783">
    <property type="entry name" value="Ig-like_fold"/>
</dbReference>
<dbReference type="PROSITE" id="PS51257">
    <property type="entry name" value="PROKAR_LIPOPROTEIN"/>
    <property type="match status" value="1"/>
</dbReference>
<dbReference type="OrthoDB" id="813648at2"/>
<reference evidence="2 3" key="1">
    <citation type="submission" date="2019-03" db="EMBL/GenBank/DDBJ databases">
        <title>Algoriphagus sp. nov, a new strain isolated from root system soil of mangrove plant Kandelia.</title>
        <authorList>
            <person name="Yin Q."/>
            <person name="Wang K."/>
            <person name="Song Z."/>
        </authorList>
    </citation>
    <scope>NUCLEOTIDE SEQUENCE [LARGE SCALE GENOMIC DNA]</scope>
    <source>
        <strain evidence="2 3">XY-J91</strain>
    </source>
</reference>
<protein>
    <recommendedName>
        <fullName evidence="4">DUF4249 family protein</fullName>
    </recommendedName>
</protein>
<name>A0A4Y9QZC5_9BACT</name>
<gene>
    <name evidence="2" type="ORF">E4S40_02190</name>
</gene>
<evidence type="ECO:0000256" key="1">
    <source>
        <dbReference type="SAM" id="SignalP"/>
    </source>
</evidence>
<feature type="chain" id="PRO_5021485494" description="DUF4249 family protein" evidence="1">
    <location>
        <begin position="23"/>
        <end position="319"/>
    </location>
</feature>
<sequence>MKRFIFHLVTLLPLIFFGCQEAENFTPRDYSFIQSQEIHSVDASGATIDFNIIDPGIFPIVSYGVEYVEKELFERPFFEGPFLVEEVEGEPSSEALSIRMETDLISGVEYVARPFIKSNKLTVYGEFLSFTAQGSKAPIISEVSSSVLGMRLEITIRGNNFSQRPQNNRIVVPGLEDYFEFEILESSKESLRVRVNKKILKESYSDDERYDLVLNVQGQEAILSSLFTVGYPRISQINTLKARVGDEIIVDLILEEEREFLYITLNYERANFLALPLQRIGGNQYRTVLTPYPTGKHILGFLMEGIYNVYPEEFEILED</sequence>
<evidence type="ECO:0000313" key="3">
    <source>
        <dbReference type="Proteomes" id="UP000297647"/>
    </source>
</evidence>
<feature type="signal peptide" evidence="1">
    <location>
        <begin position="1"/>
        <end position="22"/>
    </location>
</feature>
<evidence type="ECO:0008006" key="4">
    <source>
        <dbReference type="Google" id="ProtNLM"/>
    </source>
</evidence>
<evidence type="ECO:0000313" key="2">
    <source>
        <dbReference type="EMBL" id="TFV97487.1"/>
    </source>
</evidence>
<dbReference type="AlphaFoldDB" id="A0A4Y9QZC5"/>
<keyword evidence="3" id="KW-1185">Reference proteome</keyword>
<accession>A0A4Y9QZC5</accession>
<dbReference type="Proteomes" id="UP000297647">
    <property type="component" value="Unassembled WGS sequence"/>
</dbReference>
<dbReference type="Gene3D" id="2.60.40.10">
    <property type="entry name" value="Immunoglobulins"/>
    <property type="match status" value="1"/>
</dbReference>
<comment type="caution">
    <text evidence="2">The sequence shown here is derived from an EMBL/GenBank/DDBJ whole genome shotgun (WGS) entry which is preliminary data.</text>
</comment>
<proteinExistence type="predicted"/>